<evidence type="ECO:0000313" key="3">
    <source>
        <dbReference type="Proteomes" id="UP000053259"/>
    </source>
</evidence>
<proteinExistence type="predicted"/>
<keyword evidence="3" id="KW-1185">Reference proteome</keyword>
<feature type="compositionally biased region" description="Low complexity" evidence="1">
    <location>
        <begin position="144"/>
        <end position="153"/>
    </location>
</feature>
<accession>A0A0D1YIG5</accession>
<feature type="compositionally biased region" description="Low complexity" evidence="1">
    <location>
        <begin position="420"/>
        <end position="433"/>
    </location>
</feature>
<feature type="compositionally biased region" description="Basic and acidic residues" evidence="1">
    <location>
        <begin position="584"/>
        <end position="596"/>
    </location>
</feature>
<feature type="region of interest" description="Disordered" evidence="1">
    <location>
        <begin position="308"/>
        <end position="330"/>
    </location>
</feature>
<dbReference type="AlphaFoldDB" id="A0A0D1YIG5"/>
<dbReference type="HOGENOM" id="CLU_457981_0_0_1"/>
<gene>
    <name evidence="2" type="ORF">PV09_07835</name>
</gene>
<feature type="compositionally biased region" description="Polar residues" evidence="1">
    <location>
        <begin position="464"/>
        <end position="474"/>
    </location>
</feature>
<reference evidence="2 3" key="1">
    <citation type="submission" date="2015-01" db="EMBL/GenBank/DDBJ databases">
        <title>The Genome Sequence of Ochroconis gallopava CBS43764.</title>
        <authorList>
            <consortium name="The Broad Institute Genomics Platform"/>
            <person name="Cuomo C."/>
            <person name="de Hoog S."/>
            <person name="Gorbushina A."/>
            <person name="Stielow B."/>
            <person name="Teixiera M."/>
            <person name="Abouelleil A."/>
            <person name="Chapman S.B."/>
            <person name="Priest M."/>
            <person name="Young S.K."/>
            <person name="Wortman J."/>
            <person name="Nusbaum C."/>
            <person name="Birren B."/>
        </authorList>
    </citation>
    <scope>NUCLEOTIDE SEQUENCE [LARGE SCALE GENOMIC DNA]</scope>
    <source>
        <strain evidence="2 3">CBS 43764</strain>
    </source>
</reference>
<sequence>MSSHFGLAPRRAEKFAEKGQKGVVVVDDDDGDDDDDDVDDDAFKALSIQDYEKDASDVHEDGLESEISIENATVLEARVQTLTRLTPSPLPSRRRSRLSPMRGTFRSSSMPSEGSTTLVEVLHPLHQSQTSSTAEGFSPYIEDSSSSQRWSESPARRLPFASPDPSLHLATPSVQSSALHEVLDRNAQWESLDLDLVEYGSDRVWSSSQRTAPISAHTSDRVSIDLSSPLHVPIQPTSSSRLLSSGRISASELLVAMNAFLSHATPSKRRRFAASTRMLFSTYDQEAVTENVSPAEQVSISVDPKLEPDVQKDTSCETLPSSASKNTTVASSNYPVLTESLVVDSNRKMKDCPKSSMTESLPSGAVARSADGHSETPRTDILDRLATNNEHLRDLIMSWKTAKGSSSAETPIPTPPPASKPRGSAAGRRAAGSPCPPIACVHSPSAQERPGVSRGKKSVSRRSNCSSHPESPVTNAPPVRQSRPSKARFGMAALNTEPLSGVPPRPPSPTPLSQVKGGVATRRSENKENVQPPATPKVPSLQKPKGLVPVSSPESERRRAVPKQLKIPRTSQPDAPTRSIIAAHEPRKPYRVDQGR</sequence>
<dbReference type="VEuPathDB" id="FungiDB:PV09_07835"/>
<dbReference type="InParanoid" id="A0A0D1YIG5"/>
<feature type="compositionally biased region" description="Basic and acidic residues" evidence="1">
    <location>
        <begin position="370"/>
        <end position="383"/>
    </location>
</feature>
<dbReference type="GeneID" id="27315808"/>
<feature type="region of interest" description="Disordered" evidence="1">
    <location>
        <begin position="127"/>
        <end position="169"/>
    </location>
</feature>
<dbReference type="EMBL" id="KN847561">
    <property type="protein sequence ID" value="KIW00642.1"/>
    <property type="molecule type" value="Genomic_DNA"/>
</dbReference>
<feature type="region of interest" description="Disordered" evidence="1">
    <location>
        <begin position="86"/>
        <end position="113"/>
    </location>
</feature>
<protein>
    <submittedName>
        <fullName evidence="2">Uncharacterized protein</fullName>
    </submittedName>
</protein>
<evidence type="ECO:0000313" key="2">
    <source>
        <dbReference type="EMBL" id="KIW00642.1"/>
    </source>
</evidence>
<feature type="compositionally biased region" description="Polar residues" evidence="1">
    <location>
        <begin position="316"/>
        <end position="330"/>
    </location>
</feature>
<feature type="compositionally biased region" description="Acidic residues" evidence="1">
    <location>
        <begin position="26"/>
        <end position="38"/>
    </location>
</feature>
<feature type="compositionally biased region" description="Pro residues" evidence="1">
    <location>
        <begin position="501"/>
        <end position="510"/>
    </location>
</feature>
<feature type="region of interest" description="Disordered" evidence="1">
    <location>
        <begin position="402"/>
        <end position="596"/>
    </location>
</feature>
<dbReference type="RefSeq" id="XP_016210511.1">
    <property type="nucleotide sequence ID" value="XM_016361651.1"/>
</dbReference>
<name>A0A0D1YIG5_9PEZI</name>
<evidence type="ECO:0000256" key="1">
    <source>
        <dbReference type="SAM" id="MobiDB-lite"/>
    </source>
</evidence>
<dbReference type="Proteomes" id="UP000053259">
    <property type="component" value="Unassembled WGS sequence"/>
</dbReference>
<feature type="region of interest" description="Disordered" evidence="1">
    <location>
        <begin position="347"/>
        <end position="384"/>
    </location>
</feature>
<feature type="region of interest" description="Disordered" evidence="1">
    <location>
        <begin position="1"/>
        <end position="38"/>
    </location>
</feature>
<feature type="compositionally biased region" description="Basic and acidic residues" evidence="1">
    <location>
        <begin position="10"/>
        <end position="20"/>
    </location>
</feature>
<organism evidence="2 3">
    <name type="scientific">Verruconis gallopava</name>
    <dbReference type="NCBI Taxonomy" id="253628"/>
    <lineage>
        <taxon>Eukaryota</taxon>
        <taxon>Fungi</taxon>
        <taxon>Dikarya</taxon>
        <taxon>Ascomycota</taxon>
        <taxon>Pezizomycotina</taxon>
        <taxon>Dothideomycetes</taxon>
        <taxon>Pleosporomycetidae</taxon>
        <taxon>Venturiales</taxon>
        <taxon>Sympoventuriaceae</taxon>
        <taxon>Verruconis</taxon>
    </lineage>
</organism>